<evidence type="ECO:0000256" key="4">
    <source>
        <dbReference type="ARBA" id="ARBA00022840"/>
    </source>
</evidence>
<evidence type="ECO:0000256" key="3">
    <source>
        <dbReference type="ARBA" id="ARBA00022806"/>
    </source>
</evidence>
<proteinExistence type="predicted"/>
<dbReference type="WBParaSite" id="GPUH_0000785701-mRNA-1">
    <property type="protein sequence ID" value="GPUH_0000785701-mRNA-1"/>
    <property type="gene ID" value="GPUH_0000785701"/>
</dbReference>
<reference evidence="5 6" key="2">
    <citation type="submission" date="2018-11" db="EMBL/GenBank/DDBJ databases">
        <authorList>
            <consortium name="Pathogen Informatics"/>
        </authorList>
    </citation>
    <scope>NUCLEOTIDE SEQUENCE [LARGE SCALE GENOMIC DNA]</scope>
</reference>
<keyword evidence="1" id="KW-0547">Nucleotide-binding</keyword>
<dbReference type="GO" id="GO:0005829">
    <property type="term" value="C:cytosol"/>
    <property type="evidence" value="ECO:0007669"/>
    <property type="project" value="TreeGrafter"/>
</dbReference>
<keyword evidence="6" id="KW-1185">Reference proteome</keyword>
<dbReference type="InterPro" id="IPR050079">
    <property type="entry name" value="DEAD_box_RNA_helicase"/>
</dbReference>
<dbReference type="AlphaFoldDB" id="A0A183DGK7"/>
<organism evidence="7">
    <name type="scientific">Gongylonema pulchrum</name>
    <dbReference type="NCBI Taxonomy" id="637853"/>
    <lineage>
        <taxon>Eukaryota</taxon>
        <taxon>Metazoa</taxon>
        <taxon>Ecdysozoa</taxon>
        <taxon>Nematoda</taxon>
        <taxon>Chromadorea</taxon>
        <taxon>Rhabditida</taxon>
        <taxon>Spirurina</taxon>
        <taxon>Spiruromorpha</taxon>
        <taxon>Spiruroidea</taxon>
        <taxon>Gongylonematidae</taxon>
        <taxon>Gongylonema</taxon>
    </lineage>
</organism>
<dbReference type="PANTHER" id="PTHR47959:SF1">
    <property type="entry name" value="ATP-DEPENDENT RNA HELICASE DBPA"/>
    <property type="match status" value="1"/>
</dbReference>
<dbReference type="GO" id="GO:0003724">
    <property type="term" value="F:RNA helicase activity"/>
    <property type="evidence" value="ECO:0007669"/>
    <property type="project" value="TreeGrafter"/>
</dbReference>
<evidence type="ECO:0000256" key="2">
    <source>
        <dbReference type="ARBA" id="ARBA00022801"/>
    </source>
</evidence>
<keyword evidence="4" id="KW-0067">ATP-binding</keyword>
<dbReference type="OrthoDB" id="10259843at2759"/>
<dbReference type="GO" id="GO:0005524">
    <property type="term" value="F:ATP binding"/>
    <property type="evidence" value="ECO:0007669"/>
    <property type="project" value="UniProtKB-KW"/>
</dbReference>
<evidence type="ECO:0000313" key="5">
    <source>
        <dbReference type="EMBL" id="VDK59874.1"/>
    </source>
</evidence>
<name>A0A183DGK7_9BILA</name>
<dbReference type="Proteomes" id="UP000271098">
    <property type="component" value="Unassembled WGS sequence"/>
</dbReference>
<keyword evidence="2" id="KW-0378">Hydrolase</keyword>
<dbReference type="GO" id="GO:0016787">
    <property type="term" value="F:hydrolase activity"/>
    <property type="evidence" value="ECO:0007669"/>
    <property type="project" value="UniProtKB-KW"/>
</dbReference>
<reference evidence="7" key="1">
    <citation type="submission" date="2016-06" db="UniProtKB">
        <authorList>
            <consortium name="WormBaseParasite"/>
        </authorList>
    </citation>
    <scope>IDENTIFICATION</scope>
</reference>
<evidence type="ECO:0000313" key="7">
    <source>
        <dbReference type="WBParaSite" id="GPUH_0000785701-mRNA-1"/>
    </source>
</evidence>
<sequence>MYEQYAEAHDVDGRMDDLRIDLSISFFFFFQPKRSSGVPHGAESVEELAAVSLKNPVKLFINENTDTSLNLRQEFVRIRENHENDRESIVAGLVTRNFPDHTIVFVQTKKACQRLHIVLGLLGVKWLYSGDNQEFS</sequence>
<dbReference type="PANTHER" id="PTHR47959">
    <property type="entry name" value="ATP-DEPENDENT RNA HELICASE RHLE-RELATED"/>
    <property type="match status" value="1"/>
</dbReference>
<dbReference type="EMBL" id="UYRT01021306">
    <property type="protein sequence ID" value="VDK59874.1"/>
    <property type="molecule type" value="Genomic_DNA"/>
</dbReference>
<evidence type="ECO:0000313" key="6">
    <source>
        <dbReference type="Proteomes" id="UP000271098"/>
    </source>
</evidence>
<evidence type="ECO:0000256" key="1">
    <source>
        <dbReference type="ARBA" id="ARBA00022741"/>
    </source>
</evidence>
<keyword evidence="3" id="KW-0347">Helicase</keyword>
<gene>
    <name evidence="5" type="ORF">GPUH_LOCUS7844</name>
</gene>
<accession>A0A183DGK7</accession>
<protein>
    <submittedName>
        <fullName evidence="7">Helicase C-terminal domain-containing protein</fullName>
    </submittedName>
</protein>